<evidence type="ECO:0000256" key="2">
    <source>
        <dbReference type="ARBA" id="ARBA00022777"/>
    </source>
</evidence>
<sequence>MDKLDVLAIGELNVDLILNEIDGEVEVGKEKLAGNMSLTLGSSTAIFASNLSSLGAKVGFLGKVGVDAFGEFVTQKLAGRGIDTSLVIAEKSLSTGATVVLNYGEDRAMVTHPGAMDFLSMKDITDEHLASAKHIHFSSLFLQAGLKKDIHRLFAKAQALGLTTSLDTQWDPAEKWEFDFESILPFVDVFLPNETELLHLTNTATVEAAIEKLKPYVRNLAVKRGNKGSVLYRPGQELLELSGYLNTDVVDAIGAGDSFNAGFIYKYVNGTSLEECLDFANLTGALNTTAVGGTGAFASKELLSEIALRKFNISIDF</sequence>
<dbReference type="Gene3D" id="3.40.1190.20">
    <property type="match status" value="1"/>
</dbReference>
<gene>
    <name evidence="4" type="ORF">PbJCM13498_00040</name>
</gene>
<dbReference type="OrthoDB" id="9813569at2"/>
<dbReference type="Pfam" id="PF00294">
    <property type="entry name" value="PfkB"/>
    <property type="match status" value="1"/>
</dbReference>
<proteinExistence type="predicted"/>
<dbReference type="Proteomes" id="UP000391834">
    <property type="component" value="Unassembled WGS sequence"/>
</dbReference>
<reference evidence="4 5" key="1">
    <citation type="submission" date="2019-10" db="EMBL/GenBank/DDBJ databases">
        <title>Prolixibacter strains distinguished by the presence of nitrate reductase genes were adept at nitrate-dependent anaerobic corrosion of metallic iron and carbon steel.</title>
        <authorList>
            <person name="Iino T."/>
            <person name="Shono N."/>
            <person name="Ito K."/>
            <person name="Nakamura R."/>
            <person name="Sueoka K."/>
            <person name="Harayama S."/>
            <person name="Ohkuma M."/>
        </authorList>
    </citation>
    <scope>NUCLEOTIDE SEQUENCE [LARGE SCALE GENOMIC DNA]</scope>
    <source>
        <strain evidence="4 5">JCM 13498</strain>
    </source>
</reference>
<evidence type="ECO:0000256" key="1">
    <source>
        <dbReference type="ARBA" id="ARBA00022679"/>
    </source>
</evidence>
<keyword evidence="1" id="KW-0808">Transferase</keyword>
<keyword evidence="5" id="KW-1185">Reference proteome</keyword>
<keyword evidence="2 4" id="KW-0418">Kinase</keyword>
<dbReference type="AlphaFoldDB" id="A0A5M4AUD0"/>
<dbReference type="SUPFAM" id="SSF53613">
    <property type="entry name" value="Ribokinase-like"/>
    <property type="match status" value="1"/>
</dbReference>
<feature type="domain" description="Carbohydrate kinase PfkB" evidence="3">
    <location>
        <begin position="5"/>
        <end position="294"/>
    </location>
</feature>
<name>A0A5M4AUD0_9BACT</name>
<comment type="caution">
    <text evidence="4">The sequence shown here is derived from an EMBL/GenBank/DDBJ whole genome shotgun (WGS) entry which is preliminary data.</text>
</comment>
<dbReference type="EMBL" id="BLAX01000001">
    <property type="protein sequence ID" value="GET31141.1"/>
    <property type="molecule type" value="Genomic_DNA"/>
</dbReference>
<accession>A0A5M4AUD0</accession>
<dbReference type="CDD" id="cd01166">
    <property type="entry name" value="KdgK"/>
    <property type="match status" value="1"/>
</dbReference>
<dbReference type="PANTHER" id="PTHR10584:SF166">
    <property type="entry name" value="RIBOKINASE"/>
    <property type="match status" value="1"/>
</dbReference>
<evidence type="ECO:0000313" key="5">
    <source>
        <dbReference type="Proteomes" id="UP000391834"/>
    </source>
</evidence>
<dbReference type="InterPro" id="IPR029056">
    <property type="entry name" value="Ribokinase-like"/>
</dbReference>
<evidence type="ECO:0000313" key="4">
    <source>
        <dbReference type="EMBL" id="GET31141.1"/>
    </source>
</evidence>
<evidence type="ECO:0000259" key="3">
    <source>
        <dbReference type="Pfam" id="PF00294"/>
    </source>
</evidence>
<dbReference type="PANTHER" id="PTHR10584">
    <property type="entry name" value="SUGAR KINASE"/>
    <property type="match status" value="1"/>
</dbReference>
<dbReference type="InterPro" id="IPR011611">
    <property type="entry name" value="PfkB_dom"/>
</dbReference>
<protein>
    <submittedName>
        <fullName evidence="4">Ribokinase</fullName>
    </submittedName>
</protein>
<dbReference type="GO" id="GO:0016301">
    <property type="term" value="F:kinase activity"/>
    <property type="evidence" value="ECO:0007669"/>
    <property type="project" value="UniProtKB-KW"/>
</dbReference>
<organism evidence="4 5">
    <name type="scientific">Prolixibacter bellariivorans</name>
    <dbReference type="NCBI Taxonomy" id="314319"/>
    <lineage>
        <taxon>Bacteria</taxon>
        <taxon>Pseudomonadati</taxon>
        <taxon>Bacteroidota</taxon>
        <taxon>Bacteroidia</taxon>
        <taxon>Marinilabiliales</taxon>
        <taxon>Prolixibacteraceae</taxon>
        <taxon>Prolixibacter</taxon>
    </lineage>
</organism>
<dbReference type="RefSeq" id="WP_025865753.1">
    <property type="nucleotide sequence ID" value="NZ_BLAX01000001.1"/>
</dbReference>